<comment type="caution">
    <text evidence="1">The sequence shown here is derived from an EMBL/GenBank/DDBJ whole genome shotgun (WGS) entry which is preliminary data.</text>
</comment>
<gene>
    <name evidence="1" type="ORF">bcere0026_22780</name>
</gene>
<organism evidence="1">
    <name type="scientific">Bacillus mycoides</name>
    <dbReference type="NCBI Taxonomy" id="1405"/>
    <lineage>
        <taxon>Bacteria</taxon>
        <taxon>Bacillati</taxon>
        <taxon>Bacillota</taxon>
        <taxon>Bacilli</taxon>
        <taxon>Bacillales</taxon>
        <taxon>Bacillaceae</taxon>
        <taxon>Bacillus</taxon>
        <taxon>Bacillus cereus group</taxon>
    </lineage>
</organism>
<evidence type="ECO:0000313" key="1">
    <source>
        <dbReference type="EMBL" id="EEL70824.1"/>
    </source>
</evidence>
<name>C2XUA7_BACMY</name>
<dbReference type="HOGENOM" id="CLU_3179871_0_0_9"/>
<sequence length="46" mass="5399">MEAFYIKYECCNEEKLRGNDKELLSDSLNLMCILNENDIGRKNSQI</sequence>
<reference evidence="1" key="1">
    <citation type="journal article" date="2012" name="Genome Res.">
        <title>Genomic characterization of the Bacillus cereus sensu lato species: Backdrop to the evolution of Bacillus anthracis.</title>
        <authorList>
            <person name="Zwick M.E."/>
            <person name="Joseph S.J."/>
            <person name="Didelot X."/>
            <person name="Chen P.E."/>
            <person name="Bishop-Lilly K.A."/>
            <person name="Stewart A.C."/>
            <person name="Willner K."/>
            <person name="Nolan N."/>
            <person name="Lentz S."/>
            <person name="Thomason M.K."/>
            <person name="Sozhamannan S."/>
            <person name="Mateczun A.J."/>
            <person name="Du L."/>
            <person name="Read T.D."/>
        </authorList>
    </citation>
    <scope>NUCLEOTIDE SEQUENCE [LARGE SCALE GENOMIC DNA]</scope>
    <source>
        <strain evidence="1">AH603</strain>
    </source>
</reference>
<dbReference type="Proteomes" id="UP000001753">
    <property type="component" value="Chromosome"/>
</dbReference>
<protein>
    <submittedName>
        <fullName evidence="1">Uncharacterized protein</fullName>
    </submittedName>
</protein>
<proteinExistence type="predicted"/>
<dbReference type="AlphaFoldDB" id="C2XUA7"/>
<dbReference type="EMBL" id="ACMP01000068">
    <property type="protein sequence ID" value="EEL70824.1"/>
    <property type="molecule type" value="Genomic_DNA"/>
</dbReference>
<accession>C2XUA7</accession>